<organism evidence="2 3">
    <name type="scientific">Corynebacterium mastitidis</name>
    <dbReference type="NCBI Taxonomy" id="161890"/>
    <lineage>
        <taxon>Bacteria</taxon>
        <taxon>Bacillati</taxon>
        <taxon>Actinomycetota</taxon>
        <taxon>Actinomycetes</taxon>
        <taxon>Mycobacteriales</taxon>
        <taxon>Corynebacteriaceae</taxon>
        <taxon>Corynebacterium</taxon>
    </lineage>
</organism>
<feature type="transmembrane region" description="Helical" evidence="1">
    <location>
        <begin position="106"/>
        <end position="128"/>
    </location>
</feature>
<dbReference type="EMBL" id="PJAF01000019">
    <property type="protein sequence ID" value="PKF68390.1"/>
    <property type="molecule type" value="Genomic_DNA"/>
</dbReference>
<evidence type="ECO:0000313" key="2">
    <source>
        <dbReference type="EMBL" id="PKF68390.1"/>
    </source>
</evidence>
<feature type="transmembrane region" description="Helical" evidence="1">
    <location>
        <begin position="178"/>
        <end position="196"/>
    </location>
</feature>
<dbReference type="Pfam" id="PF12730">
    <property type="entry name" value="ABC2_membrane_4"/>
    <property type="match status" value="1"/>
</dbReference>
<evidence type="ECO:0000313" key="3">
    <source>
        <dbReference type="Proteomes" id="UP000233249"/>
    </source>
</evidence>
<feature type="transmembrane region" description="Helical" evidence="1">
    <location>
        <begin position="148"/>
        <end position="171"/>
    </location>
</feature>
<dbReference type="Proteomes" id="UP000233249">
    <property type="component" value="Unassembled WGS sequence"/>
</dbReference>
<dbReference type="AlphaFoldDB" id="A0A2N0X6S9"/>
<keyword evidence="1" id="KW-1133">Transmembrane helix</keyword>
<dbReference type="OrthoDB" id="4420358at2"/>
<reference evidence="2 3" key="1">
    <citation type="submission" date="2017-12" db="EMBL/GenBank/DDBJ databases">
        <title>Corynebacterium mastitidis 16-1433 Genome.</title>
        <authorList>
            <person name="Gulvik C.A."/>
        </authorList>
    </citation>
    <scope>NUCLEOTIDE SEQUENCE [LARGE SCALE GENOMIC DNA]</scope>
    <source>
        <strain evidence="2 3">16-1433</strain>
    </source>
</reference>
<protein>
    <submittedName>
        <fullName evidence="2">Multidrug ABC transporter permease</fullName>
    </submittedName>
</protein>
<feature type="transmembrane region" description="Helical" evidence="1">
    <location>
        <begin position="230"/>
        <end position="248"/>
    </location>
</feature>
<evidence type="ECO:0000256" key="1">
    <source>
        <dbReference type="SAM" id="Phobius"/>
    </source>
</evidence>
<keyword evidence="1" id="KW-0812">Transmembrane</keyword>
<accession>A0A2N0X6S9</accession>
<proteinExistence type="predicted"/>
<name>A0A2N0X6S9_9CORY</name>
<comment type="caution">
    <text evidence="2">The sequence shown here is derived from an EMBL/GenBank/DDBJ whole genome shotgun (WGS) entry which is preliminary data.</text>
</comment>
<dbReference type="RefSeq" id="WP_101173832.1">
    <property type="nucleotide sequence ID" value="NZ_PJAF01000019.1"/>
</dbReference>
<keyword evidence="1" id="KW-0472">Membrane</keyword>
<gene>
    <name evidence="2" type="ORF">CXB45_07115</name>
</gene>
<sequence>MTTFINACRAEYLKLRTTASLWWTSVFFLLAALAAPALMGLVTRSLDEGVTGMVTPASVLGGLVGVAPVLVIVQATMTVTTEYRYGVQATTLLATPRRLAVAAAKLLVYAAHAVALTLVAMTLAYLIAGALLPGFSPVEFFGDPEALWMYWALPLGIALLVALAQGVAMLVRNTAGTVVALLVWVWVVESAIPFAPRIGPAVQEYLPSQHFYAFVTQEAVPGWGGPLTSGAYFALWAVAIWGLGFLAFSRRDA</sequence>
<dbReference type="STRING" id="1121365.GCA_000375365_00646"/>
<feature type="transmembrane region" description="Helical" evidence="1">
    <location>
        <begin position="21"/>
        <end position="42"/>
    </location>
</feature>
<feature type="transmembrane region" description="Helical" evidence="1">
    <location>
        <begin position="54"/>
        <end position="73"/>
    </location>
</feature>